<reference evidence="3 4" key="1">
    <citation type="journal article" date="2017" name="Int. J. Syst. Evol. Microbiol.">
        <title>Marinicauda algicola sp. nov., isolated from a marine red alga Rhodosorus marinus.</title>
        <authorList>
            <person name="Jeong S.E."/>
            <person name="Jeon S.H."/>
            <person name="Chun B.H."/>
            <person name="Kim D.W."/>
            <person name="Jeon C.O."/>
        </authorList>
    </citation>
    <scope>NUCLEOTIDE SEQUENCE [LARGE SCALE GENOMIC DNA]</scope>
    <source>
        <strain evidence="3 4">JCM 31718</strain>
    </source>
</reference>
<dbReference type="InterPro" id="IPR010982">
    <property type="entry name" value="Lambda_DNA-bd_dom_sf"/>
</dbReference>
<keyword evidence="1" id="KW-0238">DNA-binding</keyword>
<accession>A0A4V3RY63</accession>
<dbReference type="Gene3D" id="1.10.260.40">
    <property type="entry name" value="lambda repressor-like DNA-binding domains"/>
    <property type="match status" value="1"/>
</dbReference>
<evidence type="ECO:0000313" key="4">
    <source>
        <dbReference type="Proteomes" id="UP000308054"/>
    </source>
</evidence>
<sequence>MSETLYNRLPVLRAERGLSRKDLAQALGVNYQTIGYLERGDYNPSLELALKIAGYFDVPVEAIFSLTPFPSLFASGDRS</sequence>
<dbReference type="Pfam" id="PF01381">
    <property type="entry name" value="HTH_3"/>
    <property type="match status" value="1"/>
</dbReference>
<dbReference type="RefSeq" id="WP_135995729.1">
    <property type="nucleotide sequence ID" value="NZ_CP071057.1"/>
</dbReference>
<name>A0A4V3RY63_9PROT</name>
<dbReference type="AlphaFoldDB" id="A0A4V3RY63"/>
<dbReference type="SMART" id="SM00530">
    <property type="entry name" value="HTH_XRE"/>
    <property type="match status" value="1"/>
</dbReference>
<evidence type="ECO:0000256" key="1">
    <source>
        <dbReference type="ARBA" id="ARBA00023125"/>
    </source>
</evidence>
<proteinExistence type="predicted"/>
<keyword evidence="4" id="KW-1185">Reference proteome</keyword>
<dbReference type="PROSITE" id="PS50943">
    <property type="entry name" value="HTH_CROC1"/>
    <property type="match status" value="1"/>
</dbReference>
<dbReference type="OrthoDB" id="3034420at2"/>
<comment type="caution">
    <text evidence="3">The sequence shown here is derived from an EMBL/GenBank/DDBJ whole genome shotgun (WGS) entry which is preliminary data.</text>
</comment>
<dbReference type="SUPFAM" id="SSF47413">
    <property type="entry name" value="lambda repressor-like DNA-binding domains"/>
    <property type="match status" value="1"/>
</dbReference>
<dbReference type="PANTHER" id="PTHR46558:SF4">
    <property type="entry name" value="DNA-BIDING PHAGE PROTEIN"/>
    <property type="match status" value="1"/>
</dbReference>
<dbReference type="EMBL" id="SRXW01000002">
    <property type="protein sequence ID" value="TGY89189.1"/>
    <property type="molecule type" value="Genomic_DNA"/>
</dbReference>
<dbReference type="CDD" id="cd00093">
    <property type="entry name" value="HTH_XRE"/>
    <property type="match status" value="1"/>
</dbReference>
<evidence type="ECO:0000259" key="2">
    <source>
        <dbReference type="PROSITE" id="PS50943"/>
    </source>
</evidence>
<protein>
    <submittedName>
        <fullName evidence="3">Transcriptional regulator</fullName>
    </submittedName>
</protein>
<dbReference type="InterPro" id="IPR001387">
    <property type="entry name" value="Cro/C1-type_HTH"/>
</dbReference>
<feature type="domain" description="HTH cro/C1-type" evidence="2">
    <location>
        <begin position="12"/>
        <end position="63"/>
    </location>
</feature>
<evidence type="ECO:0000313" key="3">
    <source>
        <dbReference type="EMBL" id="TGY89189.1"/>
    </source>
</evidence>
<dbReference type="PANTHER" id="PTHR46558">
    <property type="entry name" value="TRACRIPTIONAL REGULATORY PROTEIN-RELATED-RELATED"/>
    <property type="match status" value="1"/>
</dbReference>
<dbReference type="GO" id="GO:0003677">
    <property type="term" value="F:DNA binding"/>
    <property type="evidence" value="ECO:0007669"/>
    <property type="project" value="UniProtKB-KW"/>
</dbReference>
<dbReference type="Proteomes" id="UP000308054">
    <property type="component" value="Unassembled WGS sequence"/>
</dbReference>
<gene>
    <name evidence="3" type="ORF">E5163_08700</name>
</gene>
<organism evidence="3 4">
    <name type="scientific">Marinicauda algicola</name>
    <dbReference type="NCBI Taxonomy" id="2029849"/>
    <lineage>
        <taxon>Bacteria</taxon>
        <taxon>Pseudomonadati</taxon>
        <taxon>Pseudomonadota</taxon>
        <taxon>Alphaproteobacteria</taxon>
        <taxon>Maricaulales</taxon>
        <taxon>Maricaulaceae</taxon>
        <taxon>Marinicauda</taxon>
    </lineage>
</organism>